<proteinExistence type="predicted"/>
<evidence type="ECO:0000313" key="3">
    <source>
        <dbReference type="EMBL" id="KAK3282698.1"/>
    </source>
</evidence>
<dbReference type="InterPro" id="IPR046341">
    <property type="entry name" value="SET_dom_sf"/>
</dbReference>
<evidence type="ECO:0000313" key="4">
    <source>
        <dbReference type="Proteomes" id="UP001190700"/>
    </source>
</evidence>
<dbReference type="InterPro" id="IPR036047">
    <property type="entry name" value="F-box-like_dom_sf"/>
</dbReference>
<dbReference type="InterPro" id="IPR001214">
    <property type="entry name" value="SET_dom"/>
</dbReference>
<organism evidence="3 4">
    <name type="scientific">Cymbomonas tetramitiformis</name>
    <dbReference type="NCBI Taxonomy" id="36881"/>
    <lineage>
        <taxon>Eukaryota</taxon>
        <taxon>Viridiplantae</taxon>
        <taxon>Chlorophyta</taxon>
        <taxon>Pyramimonadophyceae</taxon>
        <taxon>Pyramimonadales</taxon>
        <taxon>Pyramimonadaceae</taxon>
        <taxon>Cymbomonas</taxon>
    </lineage>
</organism>
<dbReference type="SUPFAM" id="SSF81383">
    <property type="entry name" value="F-box domain"/>
    <property type="match status" value="1"/>
</dbReference>
<accession>A0AAE0GRH5</accession>
<protein>
    <recommendedName>
        <fullName evidence="2">SET domain-containing protein</fullName>
    </recommendedName>
</protein>
<dbReference type="Gene3D" id="2.170.270.10">
    <property type="entry name" value="SET domain"/>
    <property type="match status" value="1"/>
</dbReference>
<feature type="region of interest" description="Disordered" evidence="1">
    <location>
        <begin position="77"/>
        <end position="100"/>
    </location>
</feature>
<comment type="caution">
    <text evidence="3">The sequence shown here is derived from an EMBL/GenBank/DDBJ whole genome shotgun (WGS) entry which is preliminary data.</text>
</comment>
<dbReference type="Proteomes" id="UP001190700">
    <property type="component" value="Unassembled WGS sequence"/>
</dbReference>
<dbReference type="EMBL" id="LGRX02003189">
    <property type="protein sequence ID" value="KAK3282698.1"/>
    <property type="molecule type" value="Genomic_DNA"/>
</dbReference>
<keyword evidence="4" id="KW-1185">Reference proteome</keyword>
<dbReference type="SUPFAM" id="SSF82199">
    <property type="entry name" value="SET domain"/>
    <property type="match status" value="1"/>
</dbReference>
<reference evidence="3 4" key="1">
    <citation type="journal article" date="2015" name="Genome Biol. Evol.">
        <title>Comparative Genomics of a Bacterivorous Green Alga Reveals Evolutionary Causalities and Consequences of Phago-Mixotrophic Mode of Nutrition.</title>
        <authorList>
            <person name="Burns J.A."/>
            <person name="Paasch A."/>
            <person name="Narechania A."/>
            <person name="Kim E."/>
        </authorList>
    </citation>
    <scope>NUCLEOTIDE SEQUENCE [LARGE SCALE GENOMIC DNA]</scope>
    <source>
        <strain evidence="3 4">PLY_AMNH</strain>
    </source>
</reference>
<feature type="domain" description="SET" evidence="2">
    <location>
        <begin position="313"/>
        <end position="495"/>
    </location>
</feature>
<dbReference type="AlphaFoldDB" id="A0AAE0GRH5"/>
<sequence length="555" mass="59949">MLIVTVAAAPRVETINPDKRKLSKDDDGSKTKAKYEAASLSLSKPVKPFVNTTEYKETLEELCKVRHAKQTSLLTLSRPSAPRGQGIKQRRGPHCIPGTDRRSRAAISAVCRRWRQLAQSDAYCREVYLKVYDLGLKQAGRGKGLAPAPSTHVRLLSTRAAQAAWRPALASGTDFDKGSTVSYWAPSRPSLEPSVLVAGGWRALLHFADEHDLGGGAEPSPVLCVYDVAATSSEAPAPRPGTGIKITTANIFQLLNPGISPVDLPPPPPPPPPPPASFEYIPRALYDGTIWSSQVDAATVKDLVQLELLPPAPGLQVFALAPDQDPGAESYGLRCAEALPKGALVCEYACKVFMLNAERPSKGGATAISASSGEPALASTARQFHGNQFEVRLDCFQAGCRNSPQQYLCSAARSGNLGRFLRLTSREERGASTISRSAIGEGDVAVAMQTSQQANVWLKVEMHSRDADDEPEQPRLLLVTSRNVAPFEELRMDRIQLMASPRAQAGAQAEARHRPHLREAATRESIKVNNALMRMGQLSTLGDQRCGEGCYCIYA</sequence>
<evidence type="ECO:0000259" key="2">
    <source>
        <dbReference type="PROSITE" id="PS50280"/>
    </source>
</evidence>
<dbReference type="PROSITE" id="PS50280">
    <property type="entry name" value="SET"/>
    <property type="match status" value="1"/>
</dbReference>
<name>A0AAE0GRH5_9CHLO</name>
<gene>
    <name evidence="3" type="ORF">CYMTET_9571</name>
</gene>
<evidence type="ECO:0000256" key="1">
    <source>
        <dbReference type="SAM" id="MobiDB-lite"/>
    </source>
</evidence>